<gene>
    <name evidence="1" type="ORF">LVIROSA_LOCUS30770</name>
</gene>
<protein>
    <submittedName>
        <fullName evidence="1">Uncharacterized protein</fullName>
    </submittedName>
</protein>
<organism evidence="1 2">
    <name type="scientific">Lactuca virosa</name>
    <dbReference type="NCBI Taxonomy" id="75947"/>
    <lineage>
        <taxon>Eukaryota</taxon>
        <taxon>Viridiplantae</taxon>
        <taxon>Streptophyta</taxon>
        <taxon>Embryophyta</taxon>
        <taxon>Tracheophyta</taxon>
        <taxon>Spermatophyta</taxon>
        <taxon>Magnoliopsida</taxon>
        <taxon>eudicotyledons</taxon>
        <taxon>Gunneridae</taxon>
        <taxon>Pentapetalae</taxon>
        <taxon>asterids</taxon>
        <taxon>campanulids</taxon>
        <taxon>Asterales</taxon>
        <taxon>Asteraceae</taxon>
        <taxon>Cichorioideae</taxon>
        <taxon>Cichorieae</taxon>
        <taxon>Lactucinae</taxon>
        <taxon>Lactuca</taxon>
    </lineage>
</organism>
<dbReference type="Proteomes" id="UP001157418">
    <property type="component" value="Unassembled WGS sequence"/>
</dbReference>
<dbReference type="AlphaFoldDB" id="A0AAU9P4F2"/>
<comment type="caution">
    <text evidence="1">The sequence shown here is derived from an EMBL/GenBank/DDBJ whole genome shotgun (WGS) entry which is preliminary data.</text>
</comment>
<evidence type="ECO:0000313" key="2">
    <source>
        <dbReference type="Proteomes" id="UP001157418"/>
    </source>
</evidence>
<dbReference type="EMBL" id="CAKMRJ010005523">
    <property type="protein sequence ID" value="CAH1444974.1"/>
    <property type="molecule type" value="Genomic_DNA"/>
</dbReference>
<sequence>MRKENIPSSVEKFAEESDCRRWSSSYAGEELEITLAEEVWCAGGYKSMENMQEDKFARKSLQLKSEKREKWSGRNRNGRSVMQEMCKHAVDRSQSQLVDITICGFVSEELLEYIANSTLGNHWMMLVCSF</sequence>
<name>A0AAU9P4F2_9ASTR</name>
<reference evidence="1 2" key="1">
    <citation type="submission" date="2022-01" db="EMBL/GenBank/DDBJ databases">
        <authorList>
            <person name="Xiong W."/>
            <person name="Schranz E."/>
        </authorList>
    </citation>
    <scope>NUCLEOTIDE SEQUENCE [LARGE SCALE GENOMIC DNA]</scope>
</reference>
<keyword evidence="2" id="KW-1185">Reference proteome</keyword>
<accession>A0AAU9P4F2</accession>
<proteinExistence type="predicted"/>
<evidence type="ECO:0000313" key="1">
    <source>
        <dbReference type="EMBL" id="CAH1444974.1"/>
    </source>
</evidence>